<keyword evidence="6" id="KW-0539">Nucleus</keyword>
<dbReference type="PANTHER" id="PTHR31001">
    <property type="entry name" value="UNCHARACTERIZED TRANSCRIPTIONAL REGULATORY PROTEIN"/>
    <property type="match status" value="1"/>
</dbReference>
<comment type="caution">
    <text evidence="10">The sequence shown here is derived from an EMBL/GenBank/DDBJ whole genome shotgun (WGS) entry which is preliminary data.</text>
</comment>
<dbReference type="GO" id="GO:0003677">
    <property type="term" value="F:DNA binding"/>
    <property type="evidence" value="ECO:0007669"/>
    <property type="project" value="InterPro"/>
</dbReference>
<evidence type="ECO:0000256" key="6">
    <source>
        <dbReference type="ARBA" id="ARBA00023242"/>
    </source>
</evidence>
<dbReference type="InterPro" id="IPR044996">
    <property type="entry name" value="COQ10-like"/>
</dbReference>
<evidence type="ECO:0000313" key="10">
    <source>
        <dbReference type="EMBL" id="KAF9893597.1"/>
    </source>
</evidence>
<dbReference type="GO" id="GO:0048039">
    <property type="term" value="F:ubiquinone binding"/>
    <property type="evidence" value="ECO:0007669"/>
    <property type="project" value="InterPro"/>
</dbReference>
<dbReference type="PANTHER" id="PTHR31001:SF86">
    <property type="entry name" value="ZN(II)2CYS6 TRANSCRIPTION FACTOR (EUROFUNG)"/>
    <property type="match status" value="1"/>
</dbReference>
<keyword evidence="4" id="KW-0805">Transcription regulation</keyword>
<dbReference type="GO" id="GO:0006351">
    <property type="term" value="P:DNA-templated transcription"/>
    <property type="evidence" value="ECO:0007669"/>
    <property type="project" value="InterPro"/>
</dbReference>
<accession>A0AAD4CXN0</accession>
<feature type="region of interest" description="Disordered" evidence="8">
    <location>
        <begin position="1"/>
        <end position="32"/>
    </location>
</feature>
<gene>
    <name evidence="10" type="ORF">FE257_010909</name>
</gene>
<evidence type="ECO:0000256" key="5">
    <source>
        <dbReference type="ARBA" id="ARBA00023163"/>
    </source>
</evidence>
<keyword evidence="11" id="KW-1185">Reference proteome</keyword>
<dbReference type="CDD" id="cd12148">
    <property type="entry name" value="fungal_TF_MHR"/>
    <property type="match status" value="1"/>
</dbReference>
<dbReference type="GO" id="GO:0045333">
    <property type="term" value="P:cellular respiration"/>
    <property type="evidence" value="ECO:0007669"/>
    <property type="project" value="InterPro"/>
</dbReference>
<dbReference type="AlphaFoldDB" id="A0AAD4CXN0"/>
<dbReference type="CDD" id="cd07813">
    <property type="entry name" value="COQ10p_like"/>
    <property type="match status" value="1"/>
</dbReference>
<dbReference type="Proteomes" id="UP001194746">
    <property type="component" value="Unassembled WGS sequence"/>
</dbReference>
<feature type="domain" description="Xylanolytic transcriptional activator regulatory" evidence="9">
    <location>
        <begin position="213"/>
        <end position="287"/>
    </location>
</feature>
<evidence type="ECO:0000256" key="7">
    <source>
        <dbReference type="ARBA" id="ARBA00024947"/>
    </source>
</evidence>
<dbReference type="InterPro" id="IPR007219">
    <property type="entry name" value="XnlR_reg_dom"/>
</dbReference>
<evidence type="ECO:0000313" key="11">
    <source>
        <dbReference type="Proteomes" id="UP001194746"/>
    </source>
</evidence>
<reference evidence="10" key="2">
    <citation type="submission" date="2020-02" db="EMBL/GenBank/DDBJ databases">
        <authorList>
            <person name="Gilchrist C.L.M."/>
            <person name="Chooi Y.-H."/>
        </authorList>
    </citation>
    <scope>NUCLEOTIDE SEQUENCE</scope>
    <source>
        <strain evidence="10">MST-FP2251</strain>
    </source>
</reference>
<reference evidence="10" key="1">
    <citation type="journal article" date="2019" name="Beilstein J. Org. Chem.">
        <title>Nanangenines: drimane sesquiterpenoids as the dominant metabolite cohort of a novel Australian fungus, Aspergillus nanangensis.</title>
        <authorList>
            <person name="Lacey H.J."/>
            <person name="Gilchrist C.L.M."/>
            <person name="Crombie A."/>
            <person name="Kalaitzis J.A."/>
            <person name="Vuong D."/>
            <person name="Rutledge P.J."/>
            <person name="Turner P."/>
            <person name="Pitt J.I."/>
            <person name="Lacey E."/>
            <person name="Chooi Y.H."/>
            <person name="Piggott A.M."/>
        </authorList>
    </citation>
    <scope>NUCLEOTIDE SEQUENCE</scope>
    <source>
        <strain evidence="10">MST-FP2251</strain>
    </source>
</reference>
<dbReference type="GO" id="GO:0005634">
    <property type="term" value="C:nucleus"/>
    <property type="evidence" value="ECO:0007669"/>
    <property type="project" value="UniProtKB-SubCell"/>
</dbReference>
<feature type="compositionally biased region" description="Polar residues" evidence="8">
    <location>
        <begin position="66"/>
        <end position="85"/>
    </location>
</feature>
<dbReference type="Pfam" id="PF04082">
    <property type="entry name" value="Fungal_trans"/>
    <property type="match status" value="1"/>
</dbReference>
<dbReference type="SUPFAM" id="SSF55961">
    <property type="entry name" value="Bet v1-like"/>
    <property type="match status" value="1"/>
</dbReference>
<feature type="region of interest" description="Disordered" evidence="8">
    <location>
        <begin position="53"/>
        <end position="90"/>
    </location>
</feature>
<evidence type="ECO:0000259" key="9">
    <source>
        <dbReference type="SMART" id="SM00906"/>
    </source>
</evidence>
<evidence type="ECO:0000256" key="2">
    <source>
        <dbReference type="ARBA" id="ARBA00006885"/>
    </source>
</evidence>
<comment type="subunit">
    <text evidence="3">Interacts with coenzyme Q.</text>
</comment>
<dbReference type="InterPro" id="IPR005031">
    <property type="entry name" value="COQ10_START"/>
</dbReference>
<comment type="function">
    <text evidence="7">Required for the function of coenzyme Q in the respiratory chain. May serve as a chaperone or may be involved in the transport of Q6 from its site of synthesis to the catalytic sites of the respiratory complexes.</text>
</comment>
<dbReference type="FunFam" id="3.30.530.20:FF:000048">
    <property type="entry name" value="Sreptomyces cyclase/dehydrase family protein"/>
    <property type="match status" value="1"/>
</dbReference>
<protein>
    <recommendedName>
        <fullName evidence="9">Xylanolytic transcriptional activator regulatory domain-containing protein</fullName>
    </recommendedName>
</protein>
<dbReference type="InterPro" id="IPR023393">
    <property type="entry name" value="START-like_dom_sf"/>
</dbReference>
<dbReference type="SMART" id="SM00906">
    <property type="entry name" value="Fungal_trans"/>
    <property type="match status" value="1"/>
</dbReference>
<sequence length="750" mass="84466">MKRGEAQSCTFVGRGPKGRTAQGRSSPSHVQDRVQHLENLILSLVQRKELEETYTTSVSRDDPNVAPQSSRQSIQETSPSTTTVISDAKGSPFDPSSKLLVGEAGTSYIDGAHWSAILEEYNEFWVNPENASLASLALLYAILTLVASTYQRLGEPLPSTLEDTASVIRTFRKRAAQCLAQSNYTIPGQRKVEALFVYTMGEFYRTNDAQVSVSFLLSLTIRLALRTGYHRDPRHFPAISPFVGEMRRRMWAILKQLDTLISFQVGLPRTIQDWQHDVEMPRNLSDEDFGEETQVLPPPRPDAEYTRTSYVRTKGAVMSIFGKISDLAYSWESMTYEETLEIDRHLEEAHDLFPEVFRVKPIEQSITDSSELILQRYTLAILYQKSRCVLHRKYLGEAHNTIRYAYSRWACLSASKAILHHQADLHNETQPGGILYRDRIFPNSLQYADYLLASMIICLELSYGNGNEDRRDQPKNGIAVVIEGREDLLATLQTSHRIFETSRRQSTDAQKAYAALTIMLQRAQRGLLYSARTSEQPALHDKTVVPAQTPPVQPPPYGSWQRTDDPSYTHQTMNPGMTSQTNPAEPSFASLASPLFNVIASVESYEEFLPFLTASTVTARDPETRLPTRAFLTVGYGPLSETFTSRVDCDRSRWIVEARSGAKFGVDSKDGQDASMFPGANEVIFEYLSTRWELTPGEGAAQSKSTKVELQIRFEFRNQLHAAMMSAVEGQMAGVMIEAFEKRIREVVRS</sequence>
<organism evidence="10 11">
    <name type="scientific">Aspergillus nanangensis</name>
    <dbReference type="NCBI Taxonomy" id="2582783"/>
    <lineage>
        <taxon>Eukaryota</taxon>
        <taxon>Fungi</taxon>
        <taxon>Dikarya</taxon>
        <taxon>Ascomycota</taxon>
        <taxon>Pezizomycotina</taxon>
        <taxon>Eurotiomycetes</taxon>
        <taxon>Eurotiomycetidae</taxon>
        <taxon>Eurotiales</taxon>
        <taxon>Aspergillaceae</taxon>
        <taxon>Aspergillus</taxon>
        <taxon>Aspergillus subgen. Circumdati</taxon>
    </lineage>
</organism>
<evidence type="ECO:0000256" key="1">
    <source>
        <dbReference type="ARBA" id="ARBA00004123"/>
    </source>
</evidence>
<comment type="subcellular location">
    <subcellularLocation>
        <location evidence="1">Nucleus</location>
    </subcellularLocation>
</comment>
<proteinExistence type="inferred from homology"/>
<dbReference type="InterPro" id="IPR050613">
    <property type="entry name" value="Sec_Metabolite_Reg"/>
</dbReference>
<evidence type="ECO:0000256" key="3">
    <source>
        <dbReference type="ARBA" id="ARBA00011814"/>
    </source>
</evidence>
<dbReference type="Pfam" id="PF03364">
    <property type="entry name" value="Polyketide_cyc"/>
    <property type="match status" value="1"/>
</dbReference>
<evidence type="ECO:0000256" key="8">
    <source>
        <dbReference type="SAM" id="MobiDB-lite"/>
    </source>
</evidence>
<evidence type="ECO:0000256" key="4">
    <source>
        <dbReference type="ARBA" id="ARBA00023015"/>
    </source>
</evidence>
<dbReference type="EMBL" id="VCAU01000007">
    <property type="protein sequence ID" value="KAF9893597.1"/>
    <property type="molecule type" value="Genomic_DNA"/>
</dbReference>
<comment type="similarity">
    <text evidence="2">Belongs to the COQ10 family.</text>
</comment>
<name>A0AAD4CXN0_ASPNN</name>
<keyword evidence="5" id="KW-0804">Transcription</keyword>
<dbReference type="GO" id="GO:0008270">
    <property type="term" value="F:zinc ion binding"/>
    <property type="evidence" value="ECO:0007669"/>
    <property type="project" value="InterPro"/>
</dbReference>
<dbReference type="Gene3D" id="3.30.530.20">
    <property type="match status" value="1"/>
</dbReference>